<name>A0A438F6C9_VITVI</name>
<dbReference type="InterPro" id="IPR039537">
    <property type="entry name" value="Retrotran_Ty1/copia-like"/>
</dbReference>
<dbReference type="PANTHER" id="PTHR42648">
    <property type="entry name" value="TRANSPOSASE, PUTATIVE-RELATED"/>
    <property type="match status" value="1"/>
</dbReference>
<dbReference type="AlphaFoldDB" id="A0A438F6C9"/>
<dbReference type="Pfam" id="PF13976">
    <property type="entry name" value="gag_pre-integrs"/>
    <property type="match status" value="1"/>
</dbReference>
<comment type="caution">
    <text evidence="2">The sequence shown here is derived from an EMBL/GenBank/DDBJ whole genome shotgun (WGS) entry which is preliminary data.</text>
</comment>
<evidence type="ECO:0000259" key="1">
    <source>
        <dbReference type="Pfam" id="PF13976"/>
    </source>
</evidence>
<accession>A0A438F6C9</accession>
<reference evidence="2 3" key="1">
    <citation type="journal article" date="2018" name="PLoS Genet.">
        <title>Population sequencing reveals clonal diversity and ancestral inbreeding in the grapevine cultivar Chardonnay.</title>
        <authorList>
            <person name="Roach M.J."/>
            <person name="Johnson D.L."/>
            <person name="Bohlmann J."/>
            <person name="van Vuuren H.J."/>
            <person name="Jones S.J."/>
            <person name="Pretorius I.S."/>
            <person name="Schmidt S.A."/>
            <person name="Borneman A.R."/>
        </authorList>
    </citation>
    <scope>NUCLEOTIDE SEQUENCE [LARGE SCALE GENOMIC DNA]</scope>
    <source>
        <strain evidence="3">cv. Chardonnay</strain>
        <tissue evidence="2">Leaf</tissue>
    </source>
</reference>
<proteinExistence type="predicted"/>
<evidence type="ECO:0000313" key="3">
    <source>
        <dbReference type="Proteomes" id="UP000288805"/>
    </source>
</evidence>
<dbReference type="Proteomes" id="UP000288805">
    <property type="component" value="Unassembled WGS sequence"/>
</dbReference>
<sequence length="350" mass="38797">MTFSSDIFRHRPHHQERKKEICNFSQNTGAKNRSTRLPHVVFLRQLKSHAPAHEGAWPTFWCRASTSRLVQRRLALLSLRQSSPNPASPFFWHFSLRGSSFSLQRQLPSLAETCVCLGKASSSSPVTFLLSLGPDIPSYSSTAVIRPPFRALFDPNVIQSQAATSASVAQTGNVSVCFTQSPSLGPWILDYGASDHITGNKHIFSSIITISALPTVTLANGSQTWLKDRSTGKTIGIRRESQGLYHLTSLSSPADCISTDTPLLIHSRLGHPSLSKFQKMVPRFSTLSSLACESCQLGKHTHVSFPKRLNNRAKSPFELVHTDVWGPCRTASTLGFQYFVTFIYDYSRCT</sequence>
<dbReference type="PANTHER" id="PTHR42648:SF28">
    <property type="entry name" value="TRANSPOSON-ENCODED PROTEIN WITH RIBONUCLEASE H-LIKE AND RETROVIRUS ZINC FINGER-LIKE DOMAINS"/>
    <property type="match status" value="1"/>
</dbReference>
<evidence type="ECO:0000313" key="2">
    <source>
        <dbReference type="EMBL" id="RVW55574.1"/>
    </source>
</evidence>
<gene>
    <name evidence="2" type="ORF">CK203_102810</name>
</gene>
<dbReference type="EMBL" id="QGNW01001112">
    <property type="protein sequence ID" value="RVW55574.1"/>
    <property type="molecule type" value="Genomic_DNA"/>
</dbReference>
<dbReference type="InterPro" id="IPR025724">
    <property type="entry name" value="GAG-pre-integrase_dom"/>
</dbReference>
<organism evidence="2 3">
    <name type="scientific">Vitis vinifera</name>
    <name type="common">Grape</name>
    <dbReference type="NCBI Taxonomy" id="29760"/>
    <lineage>
        <taxon>Eukaryota</taxon>
        <taxon>Viridiplantae</taxon>
        <taxon>Streptophyta</taxon>
        <taxon>Embryophyta</taxon>
        <taxon>Tracheophyta</taxon>
        <taxon>Spermatophyta</taxon>
        <taxon>Magnoliopsida</taxon>
        <taxon>eudicotyledons</taxon>
        <taxon>Gunneridae</taxon>
        <taxon>Pentapetalae</taxon>
        <taxon>rosids</taxon>
        <taxon>Vitales</taxon>
        <taxon>Vitaceae</taxon>
        <taxon>Viteae</taxon>
        <taxon>Vitis</taxon>
    </lineage>
</organism>
<feature type="domain" description="GAG-pre-integrase" evidence="1">
    <location>
        <begin position="243"/>
        <end position="300"/>
    </location>
</feature>
<protein>
    <recommendedName>
        <fullName evidence="1">GAG-pre-integrase domain-containing protein</fullName>
    </recommendedName>
</protein>